<sequence length="165" mass="18493">MKKTLLASLGLTLMLSTSASVALAEEANPVPVAKESTLTSVLEYNEQEPNDSFEQANYFFIGDAVIGTLGKEVQGGWEAYDVFKIKAFRSNEVQFIIEGNKYPDSWMELTLYDSNGKRIKRSKNAQYSLNADLEKGKEYYLAVDVPGLQYGGNVFYYKISTEVIR</sequence>
<name>A0A0D7X086_9BACL</name>
<evidence type="ECO:0000256" key="1">
    <source>
        <dbReference type="SAM" id="SignalP"/>
    </source>
</evidence>
<evidence type="ECO:0000313" key="2">
    <source>
        <dbReference type="EMBL" id="KJD44644.1"/>
    </source>
</evidence>
<evidence type="ECO:0000313" key="3">
    <source>
        <dbReference type="Proteomes" id="UP000032534"/>
    </source>
</evidence>
<keyword evidence="3" id="KW-1185">Reference proteome</keyword>
<keyword evidence="1" id="KW-0732">Signal</keyword>
<dbReference type="EMBL" id="JTHP01000032">
    <property type="protein sequence ID" value="KJD44644.1"/>
    <property type="molecule type" value="Genomic_DNA"/>
</dbReference>
<gene>
    <name evidence="2" type="ORF">QD47_16165</name>
</gene>
<accession>A0A0D7X086</accession>
<dbReference type="PATRIC" id="fig|159743.3.peg.3593"/>
<dbReference type="Gene3D" id="2.60.120.380">
    <property type="match status" value="1"/>
</dbReference>
<feature type="chain" id="PRO_5002326133" evidence="1">
    <location>
        <begin position="25"/>
        <end position="165"/>
    </location>
</feature>
<feature type="signal peptide" evidence="1">
    <location>
        <begin position="1"/>
        <end position="24"/>
    </location>
</feature>
<dbReference type="RefSeq" id="WP_044647117.1">
    <property type="nucleotide sequence ID" value="NZ_JTHP01000032.1"/>
</dbReference>
<proteinExistence type="predicted"/>
<protein>
    <submittedName>
        <fullName evidence="2">Uncharacterized protein</fullName>
    </submittedName>
</protein>
<dbReference type="Proteomes" id="UP000032534">
    <property type="component" value="Unassembled WGS sequence"/>
</dbReference>
<organism evidence="2 3">
    <name type="scientific">Paenibacillus terrae</name>
    <dbReference type="NCBI Taxonomy" id="159743"/>
    <lineage>
        <taxon>Bacteria</taxon>
        <taxon>Bacillati</taxon>
        <taxon>Bacillota</taxon>
        <taxon>Bacilli</taxon>
        <taxon>Bacillales</taxon>
        <taxon>Paenibacillaceae</taxon>
        <taxon>Paenibacillus</taxon>
    </lineage>
</organism>
<dbReference type="AlphaFoldDB" id="A0A0D7X086"/>
<dbReference type="SUPFAM" id="SSF89260">
    <property type="entry name" value="Collagen-binding domain"/>
    <property type="match status" value="1"/>
</dbReference>
<comment type="caution">
    <text evidence="2">The sequence shown here is derived from an EMBL/GenBank/DDBJ whole genome shotgun (WGS) entry which is preliminary data.</text>
</comment>
<dbReference type="OrthoDB" id="2662891at2"/>
<reference evidence="2 3" key="1">
    <citation type="submission" date="2014-11" db="EMBL/GenBank/DDBJ databases">
        <title>Draft Genome Sequences of Paenibacillus polymyxa NRRL B-30509 and Paenibacillus terrae NRRL B-30644, Strains from a Poultry Environment that Produce Tridecaptin A and Paenicidins.</title>
        <authorList>
            <person name="van Belkum M.J."/>
            <person name="Lohans C.T."/>
            <person name="Vederas J.C."/>
        </authorList>
    </citation>
    <scope>NUCLEOTIDE SEQUENCE [LARGE SCALE GENOMIC DNA]</scope>
    <source>
        <strain evidence="2 3">NRRL B-30644</strain>
    </source>
</reference>